<dbReference type="Proteomes" id="UP001362999">
    <property type="component" value="Unassembled WGS sequence"/>
</dbReference>
<dbReference type="AlphaFoldDB" id="A0AAV9ZR92"/>
<dbReference type="EMBL" id="JAWWNJ010000117">
    <property type="protein sequence ID" value="KAK6991443.1"/>
    <property type="molecule type" value="Genomic_DNA"/>
</dbReference>
<proteinExistence type="predicted"/>
<protein>
    <submittedName>
        <fullName evidence="1">Uncharacterized protein</fullName>
    </submittedName>
</protein>
<accession>A0AAV9ZR92</accession>
<sequence length="351" mass="39728">MIRELNSQSPIFPLLSVLPLMNLRVGDDDVTADKDYRHSFKALRNLSMRLKGINILGFTITPSLIRQHLLASGHSLSQINSFLNPEDKQDVLLTYQLLRALWDLAPIPSTADPAFVRIREALRIFGKLAYHLVMPYIYVDLSLHQQLVHLSAAAHILFTLHSNQGAATSFMANQTYVNLMIMIKNVFFCVAKAKVDNPDGEFFIILLGTDRLEILFGLVRTAIGTDANCDIYQLCTRISNLTEASIILASRPHWDRSPRRLRLPMIINEAGEISAHADQITPAAWKGDVHVRNVSLLTAWVHGRQLAEELIPEAPRAHHHRRKSFQNPRLALVAEIRSYLLRYPRQSHSST</sequence>
<reference evidence="1 2" key="1">
    <citation type="journal article" date="2024" name="J Genomics">
        <title>Draft genome sequencing and assembly of Favolaschia claudopus CIRM-BRFM 2984 isolated from oak limbs.</title>
        <authorList>
            <person name="Navarro D."/>
            <person name="Drula E."/>
            <person name="Chaduli D."/>
            <person name="Cazenave R."/>
            <person name="Ahrendt S."/>
            <person name="Wang J."/>
            <person name="Lipzen A."/>
            <person name="Daum C."/>
            <person name="Barry K."/>
            <person name="Grigoriev I.V."/>
            <person name="Favel A."/>
            <person name="Rosso M.N."/>
            <person name="Martin F."/>
        </authorList>
    </citation>
    <scope>NUCLEOTIDE SEQUENCE [LARGE SCALE GENOMIC DNA]</scope>
    <source>
        <strain evidence="1 2">CIRM-BRFM 2984</strain>
    </source>
</reference>
<keyword evidence="2" id="KW-1185">Reference proteome</keyword>
<comment type="caution">
    <text evidence="1">The sequence shown here is derived from an EMBL/GenBank/DDBJ whole genome shotgun (WGS) entry which is preliminary data.</text>
</comment>
<gene>
    <name evidence="1" type="ORF">R3P38DRAFT_3331690</name>
</gene>
<evidence type="ECO:0000313" key="2">
    <source>
        <dbReference type="Proteomes" id="UP001362999"/>
    </source>
</evidence>
<name>A0AAV9ZR92_9AGAR</name>
<evidence type="ECO:0000313" key="1">
    <source>
        <dbReference type="EMBL" id="KAK6991443.1"/>
    </source>
</evidence>
<organism evidence="1 2">
    <name type="scientific">Favolaschia claudopus</name>
    <dbReference type="NCBI Taxonomy" id="2862362"/>
    <lineage>
        <taxon>Eukaryota</taxon>
        <taxon>Fungi</taxon>
        <taxon>Dikarya</taxon>
        <taxon>Basidiomycota</taxon>
        <taxon>Agaricomycotina</taxon>
        <taxon>Agaricomycetes</taxon>
        <taxon>Agaricomycetidae</taxon>
        <taxon>Agaricales</taxon>
        <taxon>Marasmiineae</taxon>
        <taxon>Mycenaceae</taxon>
        <taxon>Favolaschia</taxon>
    </lineage>
</organism>